<dbReference type="InterPro" id="IPR013783">
    <property type="entry name" value="Ig-like_fold"/>
</dbReference>
<dbReference type="EMBL" id="CP059733">
    <property type="protein sequence ID" value="WDE06187.1"/>
    <property type="molecule type" value="Genomic_DNA"/>
</dbReference>
<dbReference type="GO" id="GO:0016020">
    <property type="term" value="C:membrane"/>
    <property type="evidence" value="ECO:0007669"/>
    <property type="project" value="InterPro"/>
</dbReference>
<evidence type="ECO:0000256" key="1">
    <source>
        <dbReference type="ARBA" id="ARBA00022729"/>
    </source>
</evidence>
<keyword evidence="3" id="KW-0106">Calcium</keyword>
<keyword evidence="7" id="KW-1185">Reference proteome</keyword>
<accession>A0AAE9Z4K8</accession>
<dbReference type="Gene3D" id="2.60.40.2030">
    <property type="match status" value="2"/>
</dbReference>
<evidence type="ECO:0000259" key="5">
    <source>
        <dbReference type="SMART" id="SM00237"/>
    </source>
</evidence>
<dbReference type="SUPFAM" id="SSF49299">
    <property type="entry name" value="PKD domain"/>
    <property type="match status" value="1"/>
</dbReference>
<organism evidence="6 7">
    <name type="scientific">Thalassomonas viridans</name>
    <dbReference type="NCBI Taxonomy" id="137584"/>
    <lineage>
        <taxon>Bacteria</taxon>
        <taxon>Pseudomonadati</taxon>
        <taxon>Pseudomonadota</taxon>
        <taxon>Gammaproteobacteria</taxon>
        <taxon>Alteromonadales</taxon>
        <taxon>Colwelliaceae</taxon>
        <taxon>Thalassomonas</taxon>
    </lineage>
</organism>
<dbReference type="SUPFAM" id="SSF141072">
    <property type="entry name" value="CalX-like"/>
    <property type="match status" value="2"/>
</dbReference>
<dbReference type="GO" id="GO:0007154">
    <property type="term" value="P:cell communication"/>
    <property type="evidence" value="ECO:0007669"/>
    <property type="project" value="InterPro"/>
</dbReference>
<proteinExistence type="predicted"/>
<dbReference type="PANTHER" id="PTHR38787">
    <property type="entry name" value="REGULATORY P DOMAIN-CONTAINING PROTEIN"/>
    <property type="match status" value="1"/>
</dbReference>
<dbReference type="Pfam" id="PF08309">
    <property type="entry name" value="LVIVD"/>
    <property type="match status" value="1"/>
</dbReference>
<feature type="domain" description="Calx-beta" evidence="5">
    <location>
        <begin position="541"/>
        <end position="649"/>
    </location>
</feature>
<dbReference type="Proteomes" id="UP000032352">
    <property type="component" value="Chromosome"/>
</dbReference>
<evidence type="ECO:0000313" key="6">
    <source>
        <dbReference type="EMBL" id="WDE06187.1"/>
    </source>
</evidence>
<feature type="domain" description="Calx-beta" evidence="5">
    <location>
        <begin position="663"/>
        <end position="763"/>
    </location>
</feature>
<dbReference type="Gene3D" id="2.60.40.10">
    <property type="entry name" value="Immunoglobulins"/>
    <property type="match status" value="1"/>
</dbReference>
<sequence>MMIIKIISLSLLTALFSGNSLAHSEHDKARFVASEGQDKGKCDLALRPCKTIGYAVSQANKGDRVLVAGGSYPINSTEELFYLKSALVPVYGGYNRFDHYQNQSPDTNPTLLQGVPPEMAEDLRNKGFILVADGKSRIDKTKLKKQLDAYASLNRVQSQQNCSNGQAGNFACNNIDLLAHMPLSEFSSNPNVASDIWGHVDLNTGNEYALMGLGNGIVVVNVTDAANPVEVGTIAGAASNWRDIKVYQYYDDYLKAWRAYAYATIDSSFDHVTIIDLNNLPHSVTLAEKNTAVATAHNVYISNTDPTLNIAQEGLTPTLQLIGANKFSGAFHSYSLENPASISPLNNSAAGSGYTHDGSSVVISDDRAANNCQSNGSCTVFIDFNEKEMKLWNISDPDNISQLGTAEYDDIDKAFQYVHSGWASEDQQTIFLHDEFDEKNGGLNTTLRMFSIADLNNPVHIGTWTGSTAAADHNGYVRGNRYYMSTYERGLTVLDISQPTNPVEVAYFDTFPPSDNATYNGAWGVYPFLPSGNILISDIASGLYILKDNSQTSLQGDISFSQAAVTAVEGETIEITVQRNADAPSADTEVSYQILPGSALAGEDYTPVNGTLTWTGNDNSAKTISVPVLADVNSEGDNEFDESFYLRLYNPTGGATISSPSYLTVNIDGKANTGVIGFTREETILPENQGPGSITVSREGSSEGEVSVTYQLESSSALIDEDVVNTSGTLTWADGDKGNKTITLALINDDLAEEEETFTLSLASVNDSRLGNFSRLSVIISDDENNQPPSVELGENRQVNTRQSQTLLSTVSDPENDPLNYLWSQTSGPSVTLFDTTTESMTFIAPASATQLSFSLAVTDSKGATTTDSIEVTVVGADPDSGDSGGGSGGAFNLGYLLLLLPLIWRRRRA</sequence>
<feature type="signal peptide" evidence="4">
    <location>
        <begin position="1"/>
        <end position="22"/>
    </location>
</feature>
<evidence type="ECO:0000256" key="2">
    <source>
        <dbReference type="ARBA" id="ARBA00022737"/>
    </source>
</evidence>
<dbReference type="InterPro" id="IPR003644">
    <property type="entry name" value="Calx_beta"/>
</dbReference>
<dbReference type="GO" id="GO:0005576">
    <property type="term" value="C:extracellular region"/>
    <property type="evidence" value="ECO:0007669"/>
    <property type="project" value="TreeGrafter"/>
</dbReference>
<dbReference type="AlphaFoldDB" id="A0AAE9Z4K8"/>
<evidence type="ECO:0000256" key="3">
    <source>
        <dbReference type="ARBA" id="ARBA00022837"/>
    </source>
</evidence>
<gene>
    <name evidence="6" type="ORF">SG34_004445</name>
</gene>
<evidence type="ECO:0000313" key="7">
    <source>
        <dbReference type="Proteomes" id="UP000032352"/>
    </source>
</evidence>
<dbReference type="InterPro" id="IPR038081">
    <property type="entry name" value="CalX-like_sf"/>
</dbReference>
<name>A0AAE9Z4K8_9GAMM</name>
<keyword evidence="1 4" id="KW-0732">Signal</keyword>
<dbReference type="InterPro" id="IPR027589">
    <property type="entry name" value="Choice_anch_B"/>
</dbReference>
<reference evidence="6 7" key="1">
    <citation type="journal article" date="2015" name="Genome Announc.">
        <title>Draft Genome Sequences of Marine Isolates of Thalassomonas viridans and Thalassomonas actiniarum.</title>
        <authorList>
            <person name="Olonade I."/>
            <person name="van Zyl L.J."/>
            <person name="Trindade M."/>
        </authorList>
    </citation>
    <scope>NUCLEOTIDE SEQUENCE [LARGE SCALE GENOMIC DNA]</scope>
    <source>
        <strain evidence="6 7">XOM25</strain>
    </source>
</reference>
<protein>
    <submittedName>
        <fullName evidence="6">Choice-of-anchor B family protein</fullName>
    </submittedName>
</protein>
<dbReference type="InterPro" id="IPR013211">
    <property type="entry name" value="LVIVD"/>
</dbReference>
<dbReference type="NCBIfam" id="TIGR04312">
    <property type="entry name" value="choice_anch_B"/>
    <property type="match status" value="1"/>
</dbReference>
<dbReference type="SMART" id="SM00237">
    <property type="entry name" value="Calx_beta"/>
    <property type="match status" value="2"/>
</dbReference>
<keyword evidence="2" id="KW-0677">Repeat</keyword>
<dbReference type="InterPro" id="IPR035986">
    <property type="entry name" value="PKD_dom_sf"/>
</dbReference>
<dbReference type="PANTHER" id="PTHR38787:SF3">
    <property type="entry name" value="REGULATORY P DOMAIN-CONTAINING PROTEIN"/>
    <property type="match status" value="1"/>
</dbReference>
<feature type="chain" id="PRO_5042124470" evidence="4">
    <location>
        <begin position="23"/>
        <end position="910"/>
    </location>
</feature>
<dbReference type="KEGG" id="tvd:SG34_004445"/>
<reference evidence="6 7" key="2">
    <citation type="journal article" date="2022" name="Mar. Drugs">
        <title>Bioassay-Guided Fractionation Leads to the Detection of Cholic Acid Generated by the Rare Thalassomonas sp.</title>
        <authorList>
            <person name="Pheiffer F."/>
            <person name="Schneider Y.K."/>
            <person name="Hansen E.H."/>
            <person name="Andersen J.H."/>
            <person name="Isaksson J."/>
            <person name="Busche T."/>
            <person name="R C."/>
            <person name="Kalinowski J."/>
            <person name="Zyl L.V."/>
            <person name="Trindade M."/>
        </authorList>
    </citation>
    <scope>NUCLEOTIDE SEQUENCE [LARGE SCALE GENOMIC DNA]</scope>
    <source>
        <strain evidence="6 7">XOM25</strain>
    </source>
</reference>
<evidence type="ECO:0000256" key="4">
    <source>
        <dbReference type="SAM" id="SignalP"/>
    </source>
</evidence>
<dbReference type="Pfam" id="PF03160">
    <property type="entry name" value="Calx-beta"/>
    <property type="match status" value="2"/>
</dbReference>
<dbReference type="Pfam" id="PF22352">
    <property type="entry name" value="K319L-like_PKD"/>
    <property type="match status" value="1"/>
</dbReference>